<dbReference type="Proteomes" id="UP000008710">
    <property type="component" value="Chromosome"/>
</dbReference>
<gene>
    <name evidence="2" type="ordered locus">RHA1_ro00364</name>
</gene>
<feature type="compositionally biased region" description="Low complexity" evidence="1">
    <location>
        <begin position="139"/>
        <end position="151"/>
    </location>
</feature>
<reference evidence="3" key="1">
    <citation type="journal article" date="2006" name="Proc. Natl. Acad. Sci. U.S.A.">
        <title>The complete genome of Rhodococcus sp. RHA1 provides insights into a catabolic powerhouse.</title>
        <authorList>
            <person name="McLeod M.P."/>
            <person name="Warren R.L."/>
            <person name="Hsiao W.W.L."/>
            <person name="Araki N."/>
            <person name="Myhre M."/>
            <person name="Fernandes C."/>
            <person name="Miyazawa D."/>
            <person name="Wong W."/>
            <person name="Lillquist A.L."/>
            <person name="Wang D."/>
            <person name="Dosanjh M."/>
            <person name="Hara H."/>
            <person name="Petrescu A."/>
            <person name="Morin R.D."/>
            <person name="Yang G."/>
            <person name="Stott J.M."/>
            <person name="Schein J.E."/>
            <person name="Shin H."/>
            <person name="Smailus D."/>
            <person name="Siddiqui A.S."/>
            <person name="Marra M.A."/>
            <person name="Jones S.J.M."/>
            <person name="Holt R."/>
            <person name="Brinkman F.S.L."/>
            <person name="Miyauchi K."/>
            <person name="Fukuda M."/>
            <person name="Davies J.E."/>
            <person name="Mohn W.W."/>
            <person name="Eltis L.D."/>
        </authorList>
    </citation>
    <scope>NUCLEOTIDE SEQUENCE [LARGE SCALE GENOMIC DNA]</scope>
    <source>
        <strain evidence="3">RHA1</strain>
    </source>
</reference>
<organism evidence="2 3">
    <name type="scientific">Rhodococcus jostii (strain RHA1)</name>
    <dbReference type="NCBI Taxonomy" id="101510"/>
    <lineage>
        <taxon>Bacteria</taxon>
        <taxon>Bacillati</taxon>
        <taxon>Actinomycetota</taxon>
        <taxon>Actinomycetes</taxon>
        <taxon>Mycobacteriales</taxon>
        <taxon>Nocardiaceae</taxon>
        <taxon>Rhodococcus</taxon>
    </lineage>
</organism>
<feature type="compositionally biased region" description="Basic and acidic residues" evidence="1">
    <location>
        <begin position="16"/>
        <end position="25"/>
    </location>
</feature>
<dbReference type="AlphaFoldDB" id="Q0SJT6"/>
<feature type="region of interest" description="Disordered" evidence="1">
    <location>
        <begin position="68"/>
        <end position="166"/>
    </location>
</feature>
<dbReference type="EMBL" id="CP000431">
    <property type="protein sequence ID" value="ABG92200.1"/>
    <property type="molecule type" value="Genomic_DNA"/>
</dbReference>
<proteinExistence type="predicted"/>
<evidence type="ECO:0000256" key="1">
    <source>
        <dbReference type="SAM" id="MobiDB-lite"/>
    </source>
</evidence>
<name>Q0SJT6_RHOJR</name>
<protein>
    <submittedName>
        <fullName evidence="2">Uncharacterized protein</fullName>
    </submittedName>
</protein>
<evidence type="ECO:0000313" key="2">
    <source>
        <dbReference type="EMBL" id="ABG92200.1"/>
    </source>
</evidence>
<dbReference type="KEGG" id="rha:RHA1_ro00364"/>
<feature type="compositionally biased region" description="Basic and acidic residues" evidence="1">
    <location>
        <begin position="104"/>
        <end position="127"/>
    </location>
</feature>
<feature type="compositionally biased region" description="Low complexity" evidence="1">
    <location>
        <begin position="68"/>
        <end position="88"/>
    </location>
</feature>
<sequence>MGHDRQCCTVETFLESDERRDRRSGQDGAWAAEPQQTLGWRPKNEAAMFAAHRCASMGNRAIAETVIPAAPATTPSRARNDAASSSATADREVATAPQITAATPKEEAESDHPERRHGQRPEGDRHGGQPRPALFPYPGVVEGGTHVVVGTGAVGDGGGHDPPSHA</sequence>
<accession>Q0SJT6</accession>
<evidence type="ECO:0000313" key="3">
    <source>
        <dbReference type="Proteomes" id="UP000008710"/>
    </source>
</evidence>
<feature type="region of interest" description="Disordered" evidence="1">
    <location>
        <begin position="16"/>
        <end position="41"/>
    </location>
</feature>
<dbReference type="HOGENOM" id="CLU_1601398_0_0_11"/>